<dbReference type="InterPro" id="IPR036867">
    <property type="entry name" value="R3H_dom_sf"/>
</dbReference>
<dbReference type="PANTHER" id="PTHR12360:SF12">
    <property type="entry name" value="TRANSCRIPTIONAL REPRESSOR NF-X1"/>
    <property type="match status" value="1"/>
</dbReference>
<evidence type="ECO:0000256" key="1">
    <source>
        <dbReference type="ARBA" id="ARBA00004123"/>
    </source>
</evidence>
<dbReference type="EMBL" id="CP058607">
    <property type="protein sequence ID" value="QLG72493.1"/>
    <property type="molecule type" value="Genomic_DNA"/>
</dbReference>
<keyword evidence="4" id="KW-0677">Repeat</keyword>
<dbReference type="GO" id="GO:0000977">
    <property type="term" value="F:RNA polymerase II transcription regulatory region sequence-specific DNA binding"/>
    <property type="evidence" value="ECO:0007669"/>
    <property type="project" value="TreeGrafter"/>
</dbReference>
<evidence type="ECO:0000313" key="13">
    <source>
        <dbReference type="EMBL" id="QLG72493.1"/>
    </source>
</evidence>
<gene>
    <name evidence="13" type="ORF">HG535_0D02010</name>
</gene>
<evidence type="ECO:0000259" key="11">
    <source>
        <dbReference type="PROSITE" id="PS50089"/>
    </source>
</evidence>
<dbReference type="KEGG" id="zmk:HG535_0D02010"/>
<dbReference type="GO" id="GO:0005634">
    <property type="term" value="C:nucleus"/>
    <property type="evidence" value="ECO:0007669"/>
    <property type="project" value="UniProtKB-SubCell"/>
</dbReference>
<comment type="subcellular location">
    <subcellularLocation>
        <location evidence="1">Nucleus</location>
    </subcellularLocation>
</comment>
<dbReference type="OrthoDB" id="6512771at2759"/>
<evidence type="ECO:0000256" key="2">
    <source>
        <dbReference type="ARBA" id="ARBA00007269"/>
    </source>
</evidence>
<dbReference type="GO" id="GO:0000122">
    <property type="term" value="P:negative regulation of transcription by RNA polymerase II"/>
    <property type="evidence" value="ECO:0007669"/>
    <property type="project" value="TreeGrafter"/>
</dbReference>
<comment type="similarity">
    <text evidence="2">Belongs to the NFX1 family.</text>
</comment>
<dbReference type="AlphaFoldDB" id="A0A7H9B1W7"/>
<dbReference type="Pfam" id="PF01422">
    <property type="entry name" value="zf-NF-X1"/>
    <property type="match status" value="5"/>
</dbReference>
<keyword evidence="6" id="KW-0862">Zinc</keyword>
<dbReference type="SMART" id="SM00438">
    <property type="entry name" value="ZnF_NFX"/>
    <property type="match status" value="7"/>
</dbReference>
<evidence type="ECO:0000259" key="12">
    <source>
        <dbReference type="PROSITE" id="PS51061"/>
    </source>
</evidence>
<evidence type="ECO:0000256" key="10">
    <source>
        <dbReference type="PROSITE-ProRule" id="PRU00175"/>
    </source>
</evidence>
<evidence type="ECO:0008006" key="15">
    <source>
        <dbReference type="Google" id="ProtNLM"/>
    </source>
</evidence>
<dbReference type="FunFam" id="3.30.1370.50:FF:000006">
    <property type="entry name" value="NF-X1 finger transcription factor"/>
    <property type="match status" value="1"/>
</dbReference>
<dbReference type="Pfam" id="PF01424">
    <property type="entry name" value="R3H"/>
    <property type="match status" value="1"/>
</dbReference>
<organism evidence="13 14">
    <name type="scientific">Zygotorulaspora mrakii</name>
    <name type="common">Zygosaccharomyces mrakii</name>
    <dbReference type="NCBI Taxonomy" id="42260"/>
    <lineage>
        <taxon>Eukaryota</taxon>
        <taxon>Fungi</taxon>
        <taxon>Dikarya</taxon>
        <taxon>Ascomycota</taxon>
        <taxon>Saccharomycotina</taxon>
        <taxon>Saccharomycetes</taxon>
        <taxon>Saccharomycetales</taxon>
        <taxon>Saccharomycetaceae</taxon>
        <taxon>Zygotorulaspora</taxon>
    </lineage>
</organism>
<dbReference type="PANTHER" id="PTHR12360">
    <property type="entry name" value="NUCLEAR TRANSCRIPTION FACTOR, X-BOX BINDING 1 NFX1"/>
    <property type="match status" value="1"/>
</dbReference>
<proteinExistence type="inferred from homology"/>
<dbReference type="InterPro" id="IPR034077">
    <property type="entry name" value="R3H_FAP1"/>
</dbReference>
<dbReference type="GO" id="GO:0000981">
    <property type="term" value="F:DNA-binding transcription factor activity, RNA polymerase II-specific"/>
    <property type="evidence" value="ECO:0007669"/>
    <property type="project" value="TreeGrafter"/>
</dbReference>
<evidence type="ECO:0000256" key="3">
    <source>
        <dbReference type="ARBA" id="ARBA00022723"/>
    </source>
</evidence>
<dbReference type="GO" id="GO:0008270">
    <property type="term" value="F:zinc ion binding"/>
    <property type="evidence" value="ECO:0007669"/>
    <property type="project" value="UniProtKB-KW"/>
</dbReference>
<dbReference type="CDD" id="cd06006">
    <property type="entry name" value="R3H_unknown_2"/>
    <property type="match status" value="1"/>
</dbReference>
<dbReference type="RefSeq" id="XP_037144221.1">
    <property type="nucleotide sequence ID" value="XM_037288326.1"/>
</dbReference>
<dbReference type="InterPro" id="IPR034078">
    <property type="entry name" value="NFX1_fam"/>
</dbReference>
<protein>
    <recommendedName>
        <fullName evidence="15">R3H domain-containing protein</fullName>
    </recommendedName>
</protein>
<accession>A0A7H9B1W7</accession>
<sequence length="945" mass="106659">MSYVKQWKREAIIHLSLMTIDNLVVGDIDHQQGHVSNVGNDEEMAFYEKSVREIARGDSYVCMICTVEMDYTCSMYACGKCYRVYDYECIREWALKSTKRTADGSWKCPNCLHVSKQVPAKDKPRCWCGKVVRPDANPMDPNSCGQTCNARICRHGCSQICHLGPHEECMRTISIKCRCGKHKKDVFCHEFHDAKERGRFRCENKCGKSLHCGRHACKRLCHSKSCGPCPEVLTTTNTDLSLVCYCGNTHFKSIKCKDIRMAKKPSENANGDTWVGLFSCSKIRSVEYSCHQHSFLEGCKSNPSIDGKNRCPFSPKFMKTCPCGKTTLKHLTTKRKVCTDPIFTCESRCGKKLRCGKHTCPFKCHEGPCMDPCIQTNILNCSCQQRKFITPCNFKHMPSCNIKCESLMSCRRHRCIERCCSGKPAAEVRRKTPYGSNELQDESLVEAEHICLKDCNLMLSCGKHKCQRKCHPGKCPPCLESSSDDLVCPCGKTVVEAPVRCGTKLPTCDYPCIKVVQGLYQCGHKPMPHTCHPLDRPCPPCTAPVQKRCKCGKRDTVRTVCFQNDVSCGQICNKPLQTCRHNCQKLCHSPGNCQRKCKGTCNAEKKYCDHKCTRPCHGKESCPDTPCTAIIKITCSCGLLEKEVVCGAFSRASSPACTESLPCDDSCEMRKRQLELKTAFGISDEANASSTSGLISHEKLVSSATTFEELELPFTEVALNVYSKHFAWCSSIEKVLNSFMDDSQKNSLHFKPMKPPQRSFIHELAKAYKLYSESQDREPKRSVYINKMEGSGYGKPLLSLNESLPIYVSFKELEKERKSDHFESKTTVRLINYTSMDTPKIKPAEKNAFIIKNIARGTTEQDLERIFSTYLKHTLVKNPRYKLDAAGKTAFIFPEDYTNVNVNVQEDLERLVGHFDFIIKDLFVAETVGLCKFDVRLLAEDQIGL</sequence>
<dbReference type="Gene3D" id="3.30.1370.50">
    <property type="entry name" value="R3H-like domain"/>
    <property type="match status" value="1"/>
</dbReference>
<dbReference type="SUPFAM" id="SSF82708">
    <property type="entry name" value="R3H domain"/>
    <property type="match status" value="1"/>
</dbReference>
<evidence type="ECO:0000256" key="7">
    <source>
        <dbReference type="ARBA" id="ARBA00023015"/>
    </source>
</evidence>
<keyword evidence="14" id="KW-1185">Reference proteome</keyword>
<evidence type="ECO:0000256" key="9">
    <source>
        <dbReference type="ARBA" id="ARBA00023242"/>
    </source>
</evidence>
<dbReference type="CDD" id="cd06008">
    <property type="entry name" value="NF-X1-zinc-finger"/>
    <property type="match status" value="4"/>
</dbReference>
<feature type="domain" description="RING-type" evidence="11">
    <location>
        <begin position="62"/>
        <end position="111"/>
    </location>
</feature>
<keyword evidence="8" id="KW-0804">Transcription</keyword>
<dbReference type="InterPro" id="IPR001374">
    <property type="entry name" value="R3H_dom"/>
</dbReference>
<reference evidence="13 14" key="1">
    <citation type="submission" date="2020-07" db="EMBL/GenBank/DDBJ databases">
        <title>The yeast mating-type switching endonuclease HO is a domesticated member of an unorthodox homing genetic element family.</title>
        <authorList>
            <person name="Coughlan A.Y."/>
            <person name="Lombardi L."/>
            <person name="Braun-Galleani S."/>
            <person name="Martos A.R."/>
            <person name="Galeote V."/>
            <person name="Bigey F."/>
            <person name="Dequin S."/>
            <person name="Byrne K.P."/>
            <person name="Wolfe K.H."/>
        </authorList>
    </citation>
    <scope>NUCLEOTIDE SEQUENCE [LARGE SCALE GENOMIC DNA]</scope>
    <source>
        <strain evidence="13 14">NRRL Y-6702</strain>
    </source>
</reference>
<keyword evidence="5 10" id="KW-0863">Zinc-finger</keyword>
<evidence type="ECO:0000256" key="5">
    <source>
        <dbReference type="ARBA" id="ARBA00022771"/>
    </source>
</evidence>
<keyword evidence="3" id="KW-0479">Metal-binding</keyword>
<dbReference type="PROSITE" id="PS51061">
    <property type="entry name" value="R3H"/>
    <property type="match status" value="1"/>
</dbReference>
<dbReference type="PROSITE" id="PS50089">
    <property type="entry name" value="ZF_RING_2"/>
    <property type="match status" value="1"/>
</dbReference>
<dbReference type="GeneID" id="59236217"/>
<dbReference type="InterPro" id="IPR001841">
    <property type="entry name" value="Znf_RING"/>
</dbReference>
<evidence type="ECO:0000256" key="6">
    <source>
        <dbReference type="ARBA" id="ARBA00022833"/>
    </source>
</evidence>
<evidence type="ECO:0000256" key="8">
    <source>
        <dbReference type="ARBA" id="ARBA00023163"/>
    </source>
</evidence>
<keyword evidence="9" id="KW-0539">Nucleus</keyword>
<keyword evidence="7" id="KW-0805">Transcription regulation</keyword>
<evidence type="ECO:0000256" key="4">
    <source>
        <dbReference type="ARBA" id="ARBA00022737"/>
    </source>
</evidence>
<name>A0A7H9B1W7_ZYGMR</name>
<dbReference type="InterPro" id="IPR000967">
    <property type="entry name" value="Znf_NFX1"/>
</dbReference>
<dbReference type="Proteomes" id="UP000509704">
    <property type="component" value="Chromosome 4"/>
</dbReference>
<dbReference type="SMART" id="SM00393">
    <property type="entry name" value="R3H"/>
    <property type="match status" value="1"/>
</dbReference>
<feature type="domain" description="R3H" evidence="12">
    <location>
        <begin position="726"/>
        <end position="789"/>
    </location>
</feature>
<evidence type="ECO:0000313" key="14">
    <source>
        <dbReference type="Proteomes" id="UP000509704"/>
    </source>
</evidence>